<dbReference type="AlphaFoldDB" id="A0A139XBN3"/>
<evidence type="ECO:0000313" key="3">
    <source>
        <dbReference type="Proteomes" id="UP000076925"/>
    </source>
</evidence>
<dbReference type="Gene3D" id="1.20.1440.240">
    <property type="match status" value="1"/>
</dbReference>
<dbReference type="PANTHER" id="PTHR10742:SF342">
    <property type="entry name" value="AMINE OXIDASE"/>
    <property type="match status" value="1"/>
</dbReference>
<dbReference type="Proteomes" id="UP000076925">
    <property type="component" value="Unassembled WGS sequence"/>
</dbReference>
<dbReference type="InterPro" id="IPR002937">
    <property type="entry name" value="Amino_oxidase"/>
</dbReference>
<dbReference type="Gene3D" id="3.50.50.60">
    <property type="entry name" value="FAD/NAD(P)-binding domain"/>
    <property type="match status" value="1"/>
</dbReference>
<dbReference type="InterPro" id="IPR036188">
    <property type="entry name" value="FAD/NAD-bd_sf"/>
</dbReference>
<dbReference type="RefSeq" id="WP_017741961.1">
    <property type="nucleotide sequence ID" value="NZ_KQ976354.1"/>
</dbReference>
<dbReference type="Gene3D" id="3.90.660.10">
    <property type="match status" value="1"/>
</dbReference>
<dbReference type="STRING" id="128403.WA1_19160"/>
<dbReference type="InterPro" id="IPR050281">
    <property type="entry name" value="Flavin_monoamine_oxidase"/>
</dbReference>
<dbReference type="GO" id="GO:0009063">
    <property type="term" value="P:amino acid catabolic process"/>
    <property type="evidence" value="ECO:0007669"/>
    <property type="project" value="TreeGrafter"/>
</dbReference>
<reference evidence="2 3" key="1">
    <citation type="journal article" date="2013" name="Genome Biol. Evol.">
        <title>Genomes of Stigonematalean cyanobacteria (subsection V) and the evolution of oxygenic photosynthesis from prokaryotes to plastids.</title>
        <authorList>
            <person name="Dagan T."/>
            <person name="Roettger M."/>
            <person name="Stucken K."/>
            <person name="Landan G."/>
            <person name="Koch R."/>
            <person name="Major P."/>
            <person name="Gould S.B."/>
            <person name="Goremykin V.V."/>
            <person name="Rippka R."/>
            <person name="Tandeau de Marsac N."/>
            <person name="Gugger M."/>
            <person name="Lockhart P.J."/>
            <person name="Allen J.F."/>
            <person name="Brune I."/>
            <person name="Maus I."/>
            <person name="Puhler A."/>
            <person name="Martin W.F."/>
        </authorList>
    </citation>
    <scope>NUCLEOTIDE SEQUENCE [LARGE SCALE GENOMIC DNA]</scope>
    <source>
        <strain evidence="2 3">PCC 7110</strain>
    </source>
</reference>
<feature type="domain" description="Amine oxidase" evidence="1">
    <location>
        <begin position="60"/>
        <end position="510"/>
    </location>
</feature>
<proteinExistence type="predicted"/>
<organism evidence="2 3">
    <name type="scientific">Scytonema hofmannii PCC 7110</name>
    <dbReference type="NCBI Taxonomy" id="128403"/>
    <lineage>
        <taxon>Bacteria</taxon>
        <taxon>Bacillati</taxon>
        <taxon>Cyanobacteriota</taxon>
        <taxon>Cyanophyceae</taxon>
        <taxon>Nostocales</taxon>
        <taxon>Scytonemataceae</taxon>
        <taxon>Scytonema</taxon>
    </lineage>
</organism>
<protein>
    <submittedName>
        <fullName evidence="2">Amine oxidase</fullName>
    </submittedName>
</protein>
<dbReference type="GO" id="GO:0001716">
    <property type="term" value="F:L-amino-acid oxidase activity"/>
    <property type="evidence" value="ECO:0007669"/>
    <property type="project" value="TreeGrafter"/>
</dbReference>
<gene>
    <name evidence="2" type="ORF">WA1_19160</name>
</gene>
<accession>A0A139XBN3</accession>
<dbReference type="SUPFAM" id="SSF51905">
    <property type="entry name" value="FAD/NAD(P)-binding domain"/>
    <property type="match status" value="1"/>
</dbReference>
<evidence type="ECO:0000313" key="2">
    <source>
        <dbReference type="EMBL" id="KYC42118.1"/>
    </source>
</evidence>
<dbReference type="OrthoDB" id="547674at2"/>
<sequence length="518" mass="57717">MKRRDFITTVAVSGGSAYAAMKALGLLEKSATAQSPSQRGSFRLQPSKRGNRVIILGAGLAGMTCAYELGKVGYDCTILEARERSGGRCWTLRGGDRFTDTLGQTETAQFDSGLYFNPGPARIPQEHITIDYCRELGVALEVKTNINRREYYYNIQNAGSLSGQKVRAREAMTDIRGYIAELLAKAVNQNAIDAPLTTDDKEKLVEFLRTYGNLSPDLFYKGSSRRGFIDYPGAGLQPGTPSDPYDLSALIQLGFANYETYEWSWLQQMTMLQPVGGMDQIAKALERKVSNKIAFQSKVKEIRKTPNGVSIVYADRSGTNQQITGDYCICTIPLPVLKDIPSDFSGEFKEAITNVAALYTRAGKCGLQFRRRFWEEDEKIFGGITWTNQDLVQIWYPSEGYLSNKGIIIGYYQGDDAKVGPLSPDQRLALALEQGSNIHSQYRNDFENGVTLYWPTIPYSLGGWAVYTEELRQRYYPRLNEPDGNIYLCGEHLSYLTGWMAGSFESARLVTSSINALG</sequence>
<name>A0A139XBN3_9CYAN</name>
<dbReference type="EMBL" id="ANNX02000020">
    <property type="protein sequence ID" value="KYC42118.1"/>
    <property type="molecule type" value="Genomic_DNA"/>
</dbReference>
<dbReference type="SUPFAM" id="SSF54373">
    <property type="entry name" value="FAD-linked reductases, C-terminal domain"/>
    <property type="match status" value="1"/>
</dbReference>
<keyword evidence="3" id="KW-1185">Reference proteome</keyword>
<dbReference type="Pfam" id="PF01593">
    <property type="entry name" value="Amino_oxidase"/>
    <property type="match status" value="1"/>
</dbReference>
<comment type="caution">
    <text evidence="2">The sequence shown here is derived from an EMBL/GenBank/DDBJ whole genome shotgun (WGS) entry which is preliminary data.</text>
</comment>
<evidence type="ECO:0000259" key="1">
    <source>
        <dbReference type="Pfam" id="PF01593"/>
    </source>
</evidence>
<dbReference type="PANTHER" id="PTHR10742">
    <property type="entry name" value="FLAVIN MONOAMINE OXIDASE"/>
    <property type="match status" value="1"/>
</dbReference>